<organism evidence="2 3">
    <name type="scientific">Pleurodeles waltl</name>
    <name type="common">Iberian ribbed newt</name>
    <dbReference type="NCBI Taxonomy" id="8319"/>
    <lineage>
        <taxon>Eukaryota</taxon>
        <taxon>Metazoa</taxon>
        <taxon>Chordata</taxon>
        <taxon>Craniata</taxon>
        <taxon>Vertebrata</taxon>
        <taxon>Euteleostomi</taxon>
        <taxon>Amphibia</taxon>
        <taxon>Batrachia</taxon>
        <taxon>Caudata</taxon>
        <taxon>Salamandroidea</taxon>
        <taxon>Salamandridae</taxon>
        <taxon>Pleurodelinae</taxon>
        <taxon>Pleurodeles</taxon>
    </lineage>
</organism>
<dbReference type="AlphaFoldDB" id="A0AAV7UIQ6"/>
<protein>
    <submittedName>
        <fullName evidence="2">Uncharacterized protein</fullName>
    </submittedName>
</protein>
<evidence type="ECO:0000313" key="3">
    <source>
        <dbReference type="Proteomes" id="UP001066276"/>
    </source>
</evidence>
<dbReference type="EMBL" id="JANPWB010000005">
    <property type="protein sequence ID" value="KAJ1187472.1"/>
    <property type="molecule type" value="Genomic_DNA"/>
</dbReference>
<keyword evidence="3" id="KW-1185">Reference proteome</keyword>
<name>A0AAV7UIQ6_PLEWA</name>
<evidence type="ECO:0000256" key="1">
    <source>
        <dbReference type="SAM" id="MobiDB-lite"/>
    </source>
</evidence>
<feature type="compositionally biased region" description="Basic and acidic residues" evidence="1">
    <location>
        <begin position="28"/>
        <end position="39"/>
    </location>
</feature>
<proteinExistence type="predicted"/>
<reference evidence="2" key="1">
    <citation type="journal article" date="2022" name="bioRxiv">
        <title>Sequencing and chromosome-scale assembly of the giantPleurodeles waltlgenome.</title>
        <authorList>
            <person name="Brown T."/>
            <person name="Elewa A."/>
            <person name="Iarovenko S."/>
            <person name="Subramanian E."/>
            <person name="Araus A.J."/>
            <person name="Petzold A."/>
            <person name="Susuki M."/>
            <person name="Suzuki K.-i.T."/>
            <person name="Hayashi T."/>
            <person name="Toyoda A."/>
            <person name="Oliveira C."/>
            <person name="Osipova E."/>
            <person name="Leigh N.D."/>
            <person name="Simon A."/>
            <person name="Yun M.H."/>
        </authorList>
    </citation>
    <scope>NUCLEOTIDE SEQUENCE</scope>
    <source>
        <strain evidence="2">20211129_DDA</strain>
        <tissue evidence="2">Liver</tissue>
    </source>
</reference>
<dbReference type="Proteomes" id="UP001066276">
    <property type="component" value="Chromosome 3_1"/>
</dbReference>
<feature type="region of interest" description="Disordered" evidence="1">
    <location>
        <begin position="85"/>
        <end position="128"/>
    </location>
</feature>
<sequence length="169" mass="18015">MGKAPLPCREQSRGLVAHEDGTWGGRSETLRRSRSRPLEPLDPPARAARWMVALRGSPGSPDLRPGAFLYRTPGERTVALGAELAGAGRSRGAPTQPGPPQRGGLVEHTLRPGTRARRAGPSPSISSLDRRTCGGAVLGLLWRDATSCPPIWILCRRGLGRALGSDMEN</sequence>
<feature type="region of interest" description="Disordered" evidence="1">
    <location>
        <begin position="1"/>
        <end position="44"/>
    </location>
</feature>
<evidence type="ECO:0000313" key="2">
    <source>
        <dbReference type="EMBL" id="KAJ1187472.1"/>
    </source>
</evidence>
<comment type="caution">
    <text evidence="2">The sequence shown here is derived from an EMBL/GenBank/DDBJ whole genome shotgun (WGS) entry which is preliminary data.</text>
</comment>
<gene>
    <name evidence="2" type="ORF">NDU88_004248</name>
</gene>
<feature type="compositionally biased region" description="Basic and acidic residues" evidence="1">
    <location>
        <begin position="10"/>
        <end position="21"/>
    </location>
</feature>
<accession>A0AAV7UIQ6</accession>